<proteinExistence type="predicted"/>
<dbReference type="RefSeq" id="XP_056057908.1">
    <property type="nucleotide sequence ID" value="XM_056199461.1"/>
</dbReference>
<gene>
    <name evidence="2" type="ORF">LMH87_007560</name>
</gene>
<organism evidence="2 3">
    <name type="scientific">Akanthomyces muscarius</name>
    <name type="common">Entomopathogenic fungus</name>
    <name type="synonym">Lecanicillium muscarium</name>
    <dbReference type="NCBI Taxonomy" id="2231603"/>
    <lineage>
        <taxon>Eukaryota</taxon>
        <taxon>Fungi</taxon>
        <taxon>Dikarya</taxon>
        <taxon>Ascomycota</taxon>
        <taxon>Pezizomycotina</taxon>
        <taxon>Sordariomycetes</taxon>
        <taxon>Hypocreomycetidae</taxon>
        <taxon>Hypocreales</taxon>
        <taxon>Cordycipitaceae</taxon>
        <taxon>Akanthomyces</taxon>
    </lineage>
</organism>
<protein>
    <submittedName>
        <fullName evidence="2">Uncharacterized protein</fullName>
    </submittedName>
</protein>
<dbReference type="Proteomes" id="UP001144673">
    <property type="component" value="Unassembled WGS sequence"/>
</dbReference>
<sequence>MEARRSIAGSAKRKPKGERDRDTAPPKEFLPYVSHLVADVSLRRRRLPGAGFSCDSFDKKLNVLLSLDPPPLPAAKCVHEHQRMRKRRKA</sequence>
<name>A0A9W8QJD6_AKAMU</name>
<dbReference type="EMBL" id="JAJHUN010000002">
    <property type="protein sequence ID" value="KAJ4161524.1"/>
    <property type="molecule type" value="Genomic_DNA"/>
</dbReference>
<comment type="caution">
    <text evidence="2">The sequence shown here is derived from an EMBL/GenBank/DDBJ whole genome shotgun (WGS) entry which is preliminary data.</text>
</comment>
<feature type="region of interest" description="Disordered" evidence="1">
    <location>
        <begin position="1"/>
        <end position="27"/>
    </location>
</feature>
<dbReference type="GeneID" id="80894719"/>
<dbReference type="KEGG" id="amus:LMH87_007560"/>
<evidence type="ECO:0000256" key="1">
    <source>
        <dbReference type="SAM" id="MobiDB-lite"/>
    </source>
</evidence>
<dbReference type="AlphaFoldDB" id="A0A9W8QJD6"/>
<accession>A0A9W8QJD6</accession>
<keyword evidence="3" id="KW-1185">Reference proteome</keyword>
<reference evidence="2" key="1">
    <citation type="journal article" date="2023" name="Access Microbiol">
        <title>De-novo genome assembly for Akanthomyces muscarius, a biocontrol agent of insect agricultural pests.</title>
        <authorList>
            <person name="Erdos Z."/>
            <person name="Studholme D.J."/>
            <person name="Raymond B."/>
            <person name="Sharma M."/>
        </authorList>
    </citation>
    <scope>NUCLEOTIDE SEQUENCE</scope>
    <source>
        <strain evidence="2">Ve6</strain>
    </source>
</reference>
<evidence type="ECO:0000313" key="2">
    <source>
        <dbReference type="EMBL" id="KAJ4161524.1"/>
    </source>
</evidence>
<evidence type="ECO:0000313" key="3">
    <source>
        <dbReference type="Proteomes" id="UP001144673"/>
    </source>
</evidence>